<comment type="caution">
    <text evidence="1">The sequence shown here is derived from an EMBL/GenBank/DDBJ whole genome shotgun (WGS) entry which is preliminary data.</text>
</comment>
<keyword evidence="2" id="KW-1185">Reference proteome</keyword>
<accession>A0ACC3BSC4</accession>
<gene>
    <name evidence="1" type="ORF">I4F81_003077</name>
</gene>
<proteinExistence type="predicted"/>
<sequence>MVDGMRRSRLCDVTIVCFALIAFTAVPFGLMRTPRYDAFDSFPLEAAFVASTGAGWALLAAGAAPLLYFYCSGRRDCSTHLPAATTGQLGRILNGWSWWHVSAVVAVLMLLWLSYAAWAVVIEARYWRKVGTRGPVGGMAPPMSPAVGFV</sequence>
<organism evidence="1 2">
    <name type="scientific">Pyropia yezoensis</name>
    <name type="common">Susabi-nori</name>
    <name type="synonym">Porphyra yezoensis</name>
    <dbReference type="NCBI Taxonomy" id="2788"/>
    <lineage>
        <taxon>Eukaryota</taxon>
        <taxon>Rhodophyta</taxon>
        <taxon>Bangiophyceae</taxon>
        <taxon>Bangiales</taxon>
        <taxon>Bangiaceae</taxon>
        <taxon>Pyropia</taxon>
    </lineage>
</organism>
<reference evidence="1" key="1">
    <citation type="submission" date="2019-11" db="EMBL/GenBank/DDBJ databases">
        <title>Nori genome reveals adaptations in red seaweeds to the harsh intertidal environment.</title>
        <authorList>
            <person name="Wang D."/>
            <person name="Mao Y."/>
        </authorList>
    </citation>
    <scope>NUCLEOTIDE SEQUENCE</scope>
    <source>
        <tissue evidence="1">Gametophyte</tissue>
    </source>
</reference>
<dbReference type="Proteomes" id="UP000798662">
    <property type="component" value="Chromosome 1"/>
</dbReference>
<dbReference type="EMBL" id="CM020618">
    <property type="protein sequence ID" value="KAK1860488.1"/>
    <property type="molecule type" value="Genomic_DNA"/>
</dbReference>
<evidence type="ECO:0000313" key="2">
    <source>
        <dbReference type="Proteomes" id="UP000798662"/>
    </source>
</evidence>
<evidence type="ECO:0000313" key="1">
    <source>
        <dbReference type="EMBL" id="KAK1860488.1"/>
    </source>
</evidence>
<name>A0ACC3BSC4_PYRYE</name>
<protein>
    <submittedName>
        <fullName evidence="1">Uncharacterized protein</fullName>
    </submittedName>
</protein>